<evidence type="ECO:0000313" key="13">
    <source>
        <dbReference type="Proteomes" id="UP000266568"/>
    </source>
</evidence>
<proteinExistence type="inferred from homology"/>
<evidence type="ECO:0000259" key="11">
    <source>
        <dbReference type="Pfam" id="PF08334"/>
    </source>
</evidence>
<feature type="transmembrane region" description="Helical" evidence="10">
    <location>
        <begin position="20"/>
        <end position="39"/>
    </location>
</feature>
<evidence type="ECO:0000313" key="12">
    <source>
        <dbReference type="EMBL" id="RIA45976.1"/>
    </source>
</evidence>
<sequence length="144" mass="15411">MRKRPGKDAGQEAGFTLLELLVVLAILGLLAAIVGPQVIKYLDSSKSKTAQVQAKNVVAALNLFKLDASRYPTEQEGLEALVKAPQNLPSWNGPYLPEQSAITDPWGRPYLLRIPGEHGEVDVYSLGSDGKPGGTGEAKDVGSW</sequence>
<evidence type="ECO:0000256" key="8">
    <source>
        <dbReference type="ARBA" id="ARBA00022989"/>
    </source>
</evidence>
<evidence type="ECO:0000256" key="4">
    <source>
        <dbReference type="ARBA" id="ARBA00022475"/>
    </source>
</evidence>
<keyword evidence="8 10" id="KW-1133">Transmembrane helix</keyword>
<accession>A0A397P8S3</accession>
<dbReference type="GO" id="GO:0005886">
    <property type="term" value="C:plasma membrane"/>
    <property type="evidence" value="ECO:0007669"/>
    <property type="project" value="UniProtKB-SubCell"/>
</dbReference>
<dbReference type="SUPFAM" id="SSF54523">
    <property type="entry name" value="Pili subunits"/>
    <property type="match status" value="1"/>
</dbReference>
<dbReference type="PROSITE" id="PS00409">
    <property type="entry name" value="PROKAR_NTER_METHYL"/>
    <property type="match status" value="1"/>
</dbReference>
<evidence type="ECO:0000256" key="5">
    <source>
        <dbReference type="ARBA" id="ARBA00022481"/>
    </source>
</evidence>
<dbReference type="Pfam" id="PF07963">
    <property type="entry name" value="N_methyl"/>
    <property type="match status" value="1"/>
</dbReference>
<dbReference type="PANTHER" id="PTHR30093">
    <property type="entry name" value="GENERAL SECRETION PATHWAY PROTEIN G"/>
    <property type="match status" value="1"/>
</dbReference>
<reference evidence="12 13" key="1">
    <citation type="submission" date="2018-08" db="EMBL/GenBank/DDBJ databases">
        <title>Genomic Encyclopedia of Type Strains, Phase IV (KMG-IV): sequencing the most valuable type-strain genomes for metagenomic binning, comparative biology and taxonomic classification.</title>
        <authorList>
            <person name="Goeker M."/>
        </authorList>
    </citation>
    <scope>NUCLEOTIDE SEQUENCE [LARGE SCALE GENOMIC DNA]</scope>
    <source>
        <strain evidence="12 13">DSM 25527</strain>
    </source>
</reference>
<dbReference type="InterPro" id="IPR013545">
    <property type="entry name" value="T2SS_protein-GspG_C"/>
</dbReference>
<comment type="subcellular location">
    <subcellularLocation>
        <location evidence="1">Cell inner membrane</location>
        <topology evidence="1">Single-pass membrane protein</topology>
    </subcellularLocation>
</comment>
<dbReference type="NCBIfam" id="TIGR02532">
    <property type="entry name" value="IV_pilin_GFxxxE"/>
    <property type="match status" value="1"/>
</dbReference>
<dbReference type="InterPro" id="IPR010054">
    <property type="entry name" value="Type2_sec_GspG"/>
</dbReference>
<dbReference type="RefSeq" id="WP_004211603.1">
    <property type="nucleotide sequence ID" value="NZ_QXDC01000002.1"/>
</dbReference>
<evidence type="ECO:0000256" key="7">
    <source>
        <dbReference type="ARBA" id="ARBA00022692"/>
    </source>
</evidence>
<evidence type="ECO:0000256" key="3">
    <source>
        <dbReference type="ARBA" id="ARBA00020042"/>
    </source>
</evidence>
<evidence type="ECO:0000256" key="1">
    <source>
        <dbReference type="ARBA" id="ARBA00004377"/>
    </source>
</evidence>
<comment type="similarity">
    <text evidence="2">Belongs to the GSP G family.</text>
</comment>
<dbReference type="NCBIfam" id="TIGR01710">
    <property type="entry name" value="typeII_sec_gspG"/>
    <property type="match status" value="1"/>
</dbReference>
<dbReference type="InterPro" id="IPR045584">
    <property type="entry name" value="Pilin-like"/>
</dbReference>
<keyword evidence="7 10" id="KW-0812">Transmembrane</keyword>
<keyword evidence="5" id="KW-0488">Methylation</keyword>
<evidence type="ECO:0000256" key="2">
    <source>
        <dbReference type="ARBA" id="ARBA00009984"/>
    </source>
</evidence>
<dbReference type="GO" id="GO:0015627">
    <property type="term" value="C:type II protein secretion system complex"/>
    <property type="evidence" value="ECO:0007669"/>
    <property type="project" value="InterPro"/>
</dbReference>
<dbReference type="Gene3D" id="3.30.700.10">
    <property type="entry name" value="Glycoprotein, Type 4 Pilin"/>
    <property type="match status" value="1"/>
</dbReference>
<evidence type="ECO:0000256" key="10">
    <source>
        <dbReference type="SAM" id="Phobius"/>
    </source>
</evidence>
<feature type="domain" description="Type II secretion system protein GspG C-terminal" evidence="11">
    <location>
        <begin position="37"/>
        <end position="144"/>
    </location>
</feature>
<dbReference type="InterPro" id="IPR000983">
    <property type="entry name" value="Bac_GSPG_pilin"/>
</dbReference>
<dbReference type="AlphaFoldDB" id="A0A397P8S3"/>
<dbReference type="InterPro" id="IPR012902">
    <property type="entry name" value="N_methyl_site"/>
</dbReference>
<keyword evidence="13" id="KW-1185">Reference proteome</keyword>
<keyword evidence="4" id="KW-1003">Cell membrane</keyword>
<evidence type="ECO:0000256" key="9">
    <source>
        <dbReference type="ARBA" id="ARBA00023136"/>
    </source>
</evidence>
<organism evidence="12 13">
    <name type="scientific">Hephaestia caeni</name>
    <dbReference type="NCBI Taxonomy" id="645617"/>
    <lineage>
        <taxon>Bacteria</taxon>
        <taxon>Pseudomonadati</taxon>
        <taxon>Pseudomonadota</taxon>
        <taxon>Alphaproteobacteria</taxon>
        <taxon>Sphingomonadales</taxon>
        <taxon>Sphingomonadaceae</taxon>
        <taxon>Hephaestia</taxon>
    </lineage>
</organism>
<comment type="caution">
    <text evidence="12">The sequence shown here is derived from an EMBL/GenBank/DDBJ whole genome shotgun (WGS) entry which is preliminary data.</text>
</comment>
<dbReference type="PRINTS" id="PR00813">
    <property type="entry name" value="BCTERIALGSPG"/>
</dbReference>
<protein>
    <recommendedName>
        <fullName evidence="3">Type II secretion system core protein G</fullName>
    </recommendedName>
</protein>
<dbReference type="GO" id="GO:0015628">
    <property type="term" value="P:protein secretion by the type II secretion system"/>
    <property type="evidence" value="ECO:0007669"/>
    <property type="project" value="InterPro"/>
</dbReference>
<dbReference type="OrthoDB" id="9795612at2"/>
<keyword evidence="9 10" id="KW-0472">Membrane</keyword>
<name>A0A397P8S3_9SPHN</name>
<dbReference type="EMBL" id="QXDC01000002">
    <property type="protein sequence ID" value="RIA45976.1"/>
    <property type="molecule type" value="Genomic_DNA"/>
</dbReference>
<keyword evidence="6" id="KW-0997">Cell inner membrane</keyword>
<dbReference type="Proteomes" id="UP000266568">
    <property type="component" value="Unassembled WGS sequence"/>
</dbReference>
<gene>
    <name evidence="12" type="ORF">DFR49_0505</name>
</gene>
<dbReference type="Pfam" id="PF08334">
    <property type="entry name" value="T2SSG"/>
    <property type="match status" value="1"/>
</dbReference>
<dbReference type="PANTHER" id="PTHR30093:SF45">
    <property type="entry name" value="TYPE II SECRETION SYSTEM CORE PROTEIN G"/>
    <property type="match status" value="1"/>
</dbReference>
<evidence type="ECO:0000256" key="6">
    <source>
        <dbReference type="ARBA" id="ARBA00022519"/>
    </source>
</evidence>